<keyword evidence="2" id="KW-0812">Transmembrane</keyword>
<proteinExistence type="predicted"/>
<reference evidence="5" key="1">
    <citation type="submission" date="2016-10" db="EMBL/GenBank/DDBJ databases">
        <authorList>
            <person name="Varghese N."/>
            <person name="Submissions S."/>
        </authorList>
    </citation>
    <scope>NUCLEOTIDE SEQUENCE [LARGE SCALE GENOMIC DNA]</scope>
    <source>
        <strain evidence="5">DSM 45422</strain>
    </source>
</reference>
<dbReference type="RefSeq" id="WP_091158357.1">
    <property type="nucleotide sequence ID" value="NZ_FNOT01000008.1"/>
</dbReference>
<feature type="region of interest" description="Disordered" evidence="1">
    <location>
        <begin position="95"/>
        <end position="124"/>
    </location>
</feature>
<keyword evidence="2" id="KW-0472">Membrane</keyword>
<dbReference type="AlphaFoldDB" id="A0A1H3L3N9"/>
<reference evidence="3" key="2">
    <citation type="submission" date="2016-10" db="EMBL/GenBank/DDBJ databases">
        <authorList>
            <person name="de Groot N.N."/>
        </authorList>
    </citation>
    <scope>NUCLEOTIDE SEQUENCE [LARGE SCALE GENOMIC DNA]</scope>
    <source>
        <strain evidence="3">DSM 45422</strain>
    </source>
</reference>
<evidence type="ECO:0000313" key="3">
    <source>
        <dbReference type="EMBL" id="SDY59127.1"/>
    </source>
</evidence>
<organism evidence="3 5">
    <name type="scientific">Geodermatophilus africanus</name>
    <dbReference type="NCBI Taxonomy" id="1137993"/>
    <lineage>
        <taxon>Bacteria</taxon>
        <taxon>Bacillati</taxon>
        <taxon>Actinomycetota</taxon>
        <taxon>Actinomycetes</taxon>
        <taxon>Geodermatophilales</taxon>
        <taxon>Geodermatophilaceae</taxon>
        <taxon>Geodermatophilus</taxon>
    </lineage>
</organism>
<dbReference type="InterPro" id="IPR024079">
    <property type="entry name" value="MetalloPept_cat_dom_sf"/>
</dbReference>
<feature type="region of interest" description="Disordered" evidence="1">
    <location>
        <begin position="1"/>
        <end position="29"/>
    </location>
</feature>
<dbReference type="Gene3D" id="3.40.390.10">
    <property type="entry name" value="Collagenase (Catalytic Domain)"/>
    <property type="match status" value="1"/>
</dbReference>
<dbReference type="EMBL" id="FNOT01000015">
    <property type="protein sequence ID" value="SDY97538.1"/>
    <property type="molecule type" value="Genomic_DNA"/>
</dbReference>
<sequence length="326" mass="33566">MRDEDGPEPRSGLPTSPSGRTPQWVVDEALGLPVRPVPWRAAEPPPRRRRGSGLLGLLAVLLVVGGSLGAALLTGTVQWPWDRVVAADPAPGAGVPVAAAPSDRPTPGVDASGSPRGVPQPVPEGGGPHAFSLLQADGTTPVAYDPCRVVRYVVRPDESPTGGEEMVHAAVARLGRATGLVFVYDGPTDEVPSLERAAYQPDRYGDRWAPVLVSWRTAAEAPGLAGDTVGEAGSLAVSLGEGARVYVTGTVTLDAEQFPEILAQPGGAATASGVVLHELAHLVGLDHVDDDSQLLYPETVPGVTDYAAGDLAGLARLGQGPCVPEL</sequence>
<evidence type="ECO:0008006" key="6">
    <source>
        <dbReference type="Google" id="ProtNLM"/>
    </source>
</evidence>
<dbReference type="GO" id="GO:0008237">
    <property type="term" value="F:metallopeptidase activity"/>
    <property type="evidence" value="ECO:0007669"/>
    <property type="project" value="InterPro"/>
</dbReference>
<gene>
    <name evidence="3" type="ORF">SAMN05660209_03262</name>
    <name evidence="4" type="ORF">SAMN05660209_04233</name>
</gene>
<keyword evidence="5" id="KW-1185">Reference proteome</keyword>
<evidence type="ECO:0000256" key="2">
    <source>
        <dbReference type="SAM" id="Phobius"/>
    </source>
</evidence>
<evidence type="ECO:0000313" key="4">
    <source>
        <dbReference type="EMBL" id="SDY97538.1"/>
    </source>
</evidence>
<protein>
    <recommendedName>
        <fullName evidence="6">Matrixin</fullName>
    </recommendedName>
</protein>
<dbReference type="Proteomes" id="UP000198921">
    <property type="component" value="Unassembled WGS sequence"/>
</dbReference>
<dbReference type="STRING" id="1137993.SAMN05660209_03262"/>
<evidence type="ECO:0000256" key="1">
    <source>
        <dbReference type="SAM" id="MobiDB-lite"/>
    </source>
</evidence>
<dbReference type="OrthoDB" id="4297752at2"/>
<accession>A0A1H3L3N9</accession>
<evidence type="ECO:0000313" key="5">
    <source>
        <dbReference type="Proteomes" id="UP000198921"/>
    </source>
</evidence>
<dbReference type="SUPFAM" id="SSF55486">
    <property type="entry name" value="Metalloproteases ('zincins'), catalytic domain"/>
    <property type="match status" value="1"/>
</dbReference>
<keyword evidence="2" id="KW-1133">Transmembrane helix</keyword>
<dbReference type="EMBL" id="FNOT01000008">
    <property type="protein sequence ID" value="SDY59127.1"/>
    <property type="molecule type" value="Genomic_DNA"/>
</dbReference>
<name>A0A1H3L3N9_9ACTN</name>
<feature type="transmembrane region" description="Helical" evidence="2">
    <location>
        <begin position="54"/>
        <end position="73"/>
    </location>
</feature>